<feature type="compositionally biased region" description="Polar residues" evidence="7">
    <location>
        <begin position="526"/>
        <end position="576"/>
    </location>
</feature>
<sequence>MGIFPILSIVVGVEAVIGNATLIFVLATGCKNMLPSFKYMQYLGSSIRLFYTIGFALTAPTIHYVAEEETLLIVQGFAMDKTIGKILLCLDVIFTTVAVIIPCTQFVHRYFFIVVSKSGLEQKNTVTWITIGSMFFVTLIIAIIQAFIIWPSEIEEARFHNIIPKLNVEADTAFIVISFREFTSVSEPVWKMPISGANIFGYYTAAGVILFSITTMIICGYLIRKNFATCATQLSDRTIKMQRQLQTTLIIQTSACGTFFAVPFGVAMLGPCFGIDPGSEVMYLVSVMYLFFPASAKSRGSSSKSEDPYKDEPVYPCKICGRKFIRSSLEKHESACRKLVNLQRKTFDSGKQRAHGSDLTYEHVKRARQEKQQIGGIFPRPKTHWRERHESFIDAVSSSKKVDYAIKTGAPLPPPPRTAMPSDYVHCDYCGRNFSEQAAERHIPFCREQHSRRDTSHHRPGTIRSVNTSAKSRNDSRTRDGSRDRGETRGRDSSKTRDGSRDRRSNSFSQKFETKYESFRSDSRGRQVSQSATHNRSNGAPSTSHKRSNSAPKTPGNSRLKTSQPLASRMKQMNIS</sequence>
<feature type="compositionally biased region" description="Basic and acidic residues" evidence="7">
    <location>
        <begin position="512"/>
        <end position="525"/>
    </location>
</feature>
<dbReference type="AlphaFoldDB" id="A0A2A2KHA3"/>
<dbReference type="Proteomes" id="UP000218231">
    <property type="component" value="Unassembled WGS sequence"/>
</dbReference>
<gene>
    <name evidence="10" type="ORF">WR25_14332</name>
</gene>
<dbReference type="Gene3D" id="3.30.160.60">
    <property type="entry name" value="Classic Zinc Finger"/>
    <property type="match status" value="1"/>
</dbReference>
<keyword evidence="2" id="KW-0479">Metal-binding</keyword>
<comment type="similarity">
    <text evidence="1">Belongs to the ZC2HC1 family.</text>
</comment>
<dbReference type="InterPro" id="IPR026319">
    <property type="entry name" value="ZC2HC1A/B-like"/>
</dbReference>
<keyword evidence="8" id="KW-0812">Transmembrane</keyword>
<dbReference type="Pfam" id="PF13913">
    <property type="entry name" value="zf-C2HC_2"/>
    <property type="match status" value="2"/>
</dbReference>
<feature type="domain" description="C2HC/C3H-type" evidence="9">
    <location>
        <begin position="313"/>
        <end position="342"/>
    </location>
</feature>
<evidence type="ECO:0000256" key="2">
    <source>
        <dbReference type="ARBA" id="ARBA00022723"/>
    </source>
</evidence>
<keyword evidence="8" id="KW-0472">Membrane</keyword>
<dbReference type="PANTHER" id="PTHR13555">
    <property type="entry name" value="C2H2 ZINC FINGER CGI-62-RELATED"/>
    <property type="match status" value="1"/>
</dbReference>
<dbReference type="EMBL" id="LIAE01008638">
    <property type="protein sequence ID" value="PAV73250.1"/>
    <property type="molecule type" value="Genomic_DNA"/>
</dbReference>
<evidence type="ECO:0000256" key="4">
    <source>
        <dbReference type="ARBA" id="ARBA00022771"/>
    </source>
</evidence>
<dbReference type="InterPro" id="IPR049899">
    <property type="entry name" value="Znf_C2HC_C3H"/>
</dbReference>
<dbReference type="InterPro" id="IPR019428">
    <property type="entry name" value="7TM_GPCR_serpentine_rcpt_Str"/>
</dbReference>
<evidence type="ECO:0000259" key="9">
    <source>
        <dbReference type="PROSITE" id="PS52027"/>
    </source>
</evidence>
<accession>A0A2A2KHA3</accession>
<keyword evidence="4 6" id="KW-0863">Zinc-finger</keyword>
<feature type="transmembrane region" description="Helical" evidence="8">
    <location>
        <begin position="128"/>
        <end position="150"/>
    </location>
</feature>
<feature type="transmembrane region" description="Helical" evidence="8">
    <location>
        <begin position="49"/>
        <end position="66"/>
    </location>
</feature>
<dbReference type="PROSITE" id="PS52027">
    <property type="entry name" value="ZF_C2HC_C3H"/>
    <property type="match status" value="2"/>
</dbReference>
<protein>
    <recommendedName>
        <fullName evidence="9">C2HC/C3H-type domain-containing protein</fullName>
    </recommendedName>
</protein>
<comment type="caution">
    <text evidence="10">The sequence shown here is derived from an EMBL/GenBank/DDBJ whole genome shotgun (WGS) entry which is preliminary data.</text>
</comment>
<feature type="transmembrane region" description="Helical" evidence="8">
    <location>
        <begin position="86"/>
        <end position="107"/>
    </location>
</feature>
<evidence type="ECO:0000256" key="6">
    <source>
        <dbReference type="PROSITE-ProRule" id="PRU01371"/>
    </source>
</evidence>
<dbReference type="STRING" id="2018661.A0A2A2KHA3"/>
<keyword evidence="5" id="KW-0862">Zinc</keyword>
<feature type="compositionally biased region" description="Basic and acidic residues" evidence="7">
    <location>
        <begin position="472"/>
        <end position="505"/>
    </location>
</feature>
<dbReference type="SUPFAM" id="SSF81321">
    <property type="entry name" value="Family A G protein-coupled receptor-like"/>
    <property type="match status" value="1"/>
</dbReference>
<feature type="region of interest" description="Disordered" evidence="7">
    <location>
        <begin position="447"/>
        <end position="576"/>
    </location>
</feature>
<feature type="transmembrane region" description="Helical" evidence="8">
    <location>
        <begin position="200"/>
        <end position="223"/>
    </location>
</feature>
<evidence type="ECO:0000256" key="7">
    <source>
        <dbReference type="SAM" id="MobiDB-lite"/>
    </source>
</evidence>
<evidence type="ECO:0000256" key="3">
    <source>
        <dbReference type="ARBA" id="ARBA00022737"/>
    </source>
</evidence>
<proteinExistence type="inferred from homology"/>
<feature type="domain" description="C2HC/C3H-type" evidence="9">
    <location>
        <begin position="423"/>
        <end position="452"/>
    </location>
</feature>
<feature type="transmembrane region" description="Helical" evidence="8">
    <location>
        <begin position="244"/>
        <end position="269"/>
    </location>
</feature>
<dbReference type="OrthoDB" id="10255185at2759"/>
<evidence type="ECO:0000256" key="8">
    <source>
        <dbReference type="SAM" id="Phobius"/>
    </source>
</evidence>
<dbReference type="PANTHER" id="PTHR13555:SF25">
    <property type="entry name" value="ZINC FINGER C2HC DOMAIN-CONTAINING PROTEIN 1A"/>
    <property type="match status" value="1"/>
</dbReference>
<keyword evidence="3" id="KW-0677">Repeat</keyword>
<organism evidence="10 11">
    <name type="scientific">Diploscapter pachys</name>
    <dbReference type="NCBI Taxonomy" id="2018661"/>
    <lineage>
        <taxon>Eukaryota</taxon>
        <taxon>Metazoa</taxon>
        <taxon>Ecdysozoa</taxon>
        <taxon>Nematoda</taxon>
        <taxon>Chromadorea</taxon>
        <taxon>Rhabditida</taxon>
        <taxon>Rhabditina</taxon>
        <taxon>Rhabditomorpha</taxon>
        <taxon>Rhabditoidea</taxon>
        <taxon>Rhabditidae</taxon>
        <taxon>Diploscapter</taxon>
    </lineage>
</organism>
<keyword evidence="8" id="KW-1133">Transmembrane helix</keyword>
<keyword evidence="11" id="KW-1185">Reference proteome</keyword>
<reference evidence="10 11" key="1">
    <citation type="journal article" date="2017" name="Curr. Biol.">
        <title>Genome architecture and evolution of a unichromosomal asexual nematode.</title>
        <authorList>
            <person name="Fradin H."/>
            <person name="Zegar C."/>
            <person name="Gutwein M."/>
            <person name="Lucas J."/>
            <person name="Kovtun M."/>
            <person name="Corcoran D."/>
            <person name="Baugh L.R."/>
            <person name="Kiontke K."/>
            <person name="Gunsalus K."/>
            <person name="Fitch D.H."/>
            <person name="Piano F."/>
        </authorList>
    </citation>
    <scope>NUCLEOTIDE SEQUENCE [LARGE SCALE GENOMIC DNA]</scope>
    <source>
        <strain evidence="10">PF1309</strain>
    </source>
</reference>
<feature type="transmembrane region" description="Helical" evidence="8">
    <location>
        <begin position="6"/>
        <end position="28"/>
    </location>
</feature>
<evidence type="ECO:0000313" key="11">
    <source>
        <dbReference type="Proteomes" id="UP000218231"/>
    </source>
</evidence>
<name>A0A2A2KHA3_9BILA</name>
<evidence type="ECO:0000256" key="5">
    <source>
        <dbReference type="ARBA" id="ARBA00022833"/>
    </source>
</evidence>
<evidence type="ECO:0000313" key="10">
    <source>
        <dbReference type="EMBL" id="PAV73250.1"/>
    </source>
</evidence>
<evidence type="ECO:0000256" key="1">
    <source>
        <dbReference type="ARBA" id="ARBA00010843"/>
    </source>
</evidence>
<dbReference type="Pfam" id="PF10326">
    <property type="entry name" value="7TM_GPCR_Str"/>
    <property type="match status" value="1"/>
</dbReference>
<dbReference type="GO" id="GO:0008270">
    <property type="term" value="F:zinc ion binding"/>
    <property type="evidence" value="ECO:0007669"/>
    <property type="project" value="UniProtKB-KW"/>
</dbReference>